<protein>
    <submittedName>
        <fullName evidence="2">Uncharacterized protein</fullName>
    </submittedName>
</protein>
<accession>A0AAV7M016</accession>
<reference evidence="2" key="1">
    <citation type="journal article" date="2022" name="bioRxiv">
        <title>Sequencing and chromosome-scale assembly of the giantPleurodeles waltlgenome.</title>
        <authorList>
            <person name="Brown T."/>
            <person name="Elewa A."/>
            <person name="Iarovenko S."/>
            <person name="Subramanian E."/>
            <person name="Araus A.J."/>
            <person name="Petzold A."/>
            <person name="Susuki M."/>
            <person name="Suzuki K.-i.T."/>
            <person name="Hayashi T."/>
            <person name="Toyoda A."/>
            <person name="Oliveira C."/>
            <person name="Osipova E."/>
            <person name="Leigh N.D."/>
            <person name="Simon A."/>
            <person name="Yun M.H."/>
        </authorList>
    </citation>
    <scope>NUCLEOTIDE SEQUENCE</scope>
    <source>
        <strain evidence="2">20211129_DDA</strain>
        <tissue evidence="2">Liver</tissue>
    </source>
</reference>
<evidence type="ECO:0000313" key="3">
    <source>
        <dbReference type="Proteomes" id="UP001066276"/>
    </source>
</evidence>
<dbReference type="EMBL" id="JANPWB010000015">
    <property type="protein sequence ID" value="KAJ1093275.1"/>
    <property type="molecule type" value="Genomic_DNA"/>
</dbReference>
<feature type="region of interest" description="Disordered" evidence="1">
    <location>
        <begin position="1"/>
        <end position="64"/>
    </location>
</feature>
<dbReference type="Proteomes" id="UP001066276">
    <property type="component" value="Chromosome 11"/>
</dbReference>
<proteinExistence type="predicted"/>
<comment type="caution">
    <text evidence="2">The sequence shown here is derived from an EMBL/GenBank/DDBJ whole genome shotgun (WGS) entry which is preliminary data.</text>
</comment>
<name>A0AAV7M016_PLEWA</name>
<dbReference type="AlphaFoldDB" id="A0AAV7M016"/>
<keyword evidence="3" id="KW-1185">Reference proteome</keyword>
<evidence type="ECO:0000256" key="1">
    <source>
        <dbReference type="SAM" id="MobiDB-lite"/>
    </source>
</evidence>
<feature type="compositionally biased region" description="Polar residues" evidence="1">
    <location>
        <begin position="7"/>
        <end position="24"/>
    </location>
</feature>
<gene>
    <name evidence="2" type="ORF">NDU88_006380</name>
</gene>
<organism evidence="2 3">
    <name type="scientific">Pleurodeles waltl</name>
    <name type="common">Iberian ribbed newt</name>
    <dbReference type="NCBI Taxonomy" id="8319"/>
    <lineage>
        <taxon>Eukaryota</taxon>
        <taxon>Metazoa</taxon>
        <taxon>Chordata</taxon>
        <taxon>Craniata</taxon>
        <taxon>Vertebrata</taxon>
        <taxon>Euteleostomi</taxon>
        <taxon>Amphibia</taxon>
        <taxon>Batrachia</taxon>
        <taxon>Caudata</taxon>
        <taxon>Salamandroidea</taxon>
        <taxon>Salamandridae</taxon>
        <taxon>Pleurodelinae</taxon>
        <taxon>Pleurodeles</taxon>
    </lineage>
</organism>
<evidence type="ECO:0000313" key="2">
    <source>
        <dbReference type="EMBL" id="KAJ1093275.1"/>
    </source>
</evidence>
<sequence length="134" mass="14820">MGRTQSDKGQTGKPSPSEDNVLTRRSSKEAPVRCVARHSNTEKRQCSEESVAVMPPPPAHTQRHTISGLFGRRATKAKFESCPHLNQLLPFLPQPFHPPASISTQGTGMLFLSAQAERAEQRSPKKNIKIPVFH</sequence>